<dbReference type="AlphaFoldDB" id="A0A0D8I8C1"/>
<dbReference type="PATRIC" id="fig|84022.5.peg.1125"/>
<dbReference type="Pfam" id="PF14285">
    <property type="entry name" value="DUF4367"/>
    <property type="match status" value="1"/>
</dbReference>
<dbReference type="InterPro" id="IPR025377">
    <property type="entry name" value="DUF4367"/>
</dbReference>
<protein>
    <submittedName>
        <fullName evidence="1">Uncharacterized protein</fullName>
    </submittedName>
</protein>
<evidence type="ECO:0000313" key="1">
    <source>
        <dbReference type="EMBL" id="AKL97301.1"/>
    </source>
</evidence>
<dbReference type="STRING" id="84022.CACET_c38730"/>
<organism evidence="1 2">
    <name type="scientific">Clostridium aceticum</name>
    <dbReference type="NCBI Taxonomy" id="84022"/>
    <lineage>
        <taxon>Bacteria</taxon>
        <taxon>Bacillati</taxon>
        <taxon>Bacillota</taxon>
        <taxon>Clostridia</taxon>
        <taxon>Eubacteriales</taxon>
        <taxon>Clostridiaceae</taxon>
        <taxon>Clostridium</taxon>
    </lineage>
</organism>
<keyword evidence="2" id="KW-1185">Reference proteome</keyword>
<dbReference type="OrthoDB" id="2544256at2"/>
<evidence type="ECO:0000313" key="2">
    <source>
        <dbReference type="Proteomes" id="UP000035704"/>
    </source>
</evidence>
<reference evidence="1 2" key="1">
    <citation type="submission" date="2014-10" db="EMBL/GenBank/DDBJ databases">
        <title>Genome sequence of Clostridium aceticum DSM 1496.</title>
        <authorList>
            <person name="Poehlein A."/>
            <person name="Schiel-Bengelsdorf B."/>
            <person name="Gottschalk G."/>
            <person name="Duerre P."/>
            <person name="Daniel R."/>
        </authorList>
    </citation>
    <scope>NUCLEOTIDE SEQUENCE [LARGE SCALE GENOMIC DNA]</scope>
    <source>
        <strain evidence="1 2">DSM 1496</strain>
    </source>
</reference>
<name>A0A0D8I8C1_9CLOT</name>
<accession>A0A0D8I8C1</accession>
<gene>
    <name evidence="1" type="ORF">CACET_c38730</name>
</gene>
<proteinExistence type="predicted"/>
<dbReference type="EMBL" id="CP009687">
    <property type="protein sequence ID" value="AKL97301.1"/>
    <property type="molecule type" value="Genomic_DNA"/>
</dbReference>
<dbReference type="KEGG" id="cace:CACET_c38730"/>
<sequence>MSKKSIEQSCEELLEIEQGLLEMDFSTGEGVERMRERFLANLEKCEEEKKKHAYRRFKKPAVAVASLFIMGILALQTTFAQNLVQSFVQRISLGNIGAEYLDLRTGESVPAEYKGKLFDSNGNPIEIMPKTIGELYTAEGEQVIAFVNEDVAKDGILTASREKKWIETNSIIVAKDEEESFKITDASTLSKYTCFEVKMPNYLPEGYVFDYAELYPEKEGERLEEIKDHKIIHLYFTKKGEEGYILISQRFNCEETAGEAGAGEKPVKIDINGNPGIMYDNAVAWTTEEVNYMLSDCVDIGREECLKIVRSIQ</sequence>
<dbReference type="Proteomes" id="UP000035704">
    <property type="component" value="Chromosome"/>
</dbReference>
<dbReference type="RefSeq" id="WP_044825624.1">
    <property type="nucleotide sequence ID" value="NZ_CP009687.1"/>
</dbReference>